<name>A0A834GNA6_RHOSS</name>
<gene>
    <name evidence="1" type="ORF">RHSIM_Rhsim08G0097400</name>
</gene>
<dbReference type="InterPro" id="IPR015943">
    <property type="entry name" value="WD40/YVTN_repeat-like_dom_sf"/>
</dbReference>
<dbReference type="Proteomes" id="UP000626092">
    <property type="component" value="Unassembled WGS sequence"/>
</dbReference>
<comment type="caution">
    <text evidence="1">The sequence shown here is derived from an EMBL/GenBank/DDBJ whole genome shotgun (WGS) entry which is preliminary data.</text>
</comment>
<accession>A0A834GNA6</accession>
<organism evidence="1 2">
    <name type="scientific">Rhododendron simsii</name>
    <name type="common">Sims's rhododendron</name>
    <dbReference type="NCBI Taxonomy" id="118357"/>
    <lineage>
        <taxon>Eukaryota</taxon>
        <taxon>Viridiplantae</taxon>
        <taxon>Streptophyta</taxon>
        <taxon>Embryophyta</taxon>
        <taxon>Tracheophyta</taxon>
        <taxon>Spermatophyta</taxon>
        <taxon>Magnoliopsida</taxon>
        <taxon>eudicotyledons</taxon>
        <taxon>Gunneridae</taxon>
        <taxon>Pentapetalae</taxon>
        <taxon>asterids</taxon>
        <taxon>Ericales</taxon>
        <taxon>Ericaceae</taxon>
        <taxon>Ericoideae</taxon>
        <taxon>Rhodoreae</taxon>
        <taxon>Rhododendron</taxon>
    </lineage>
</organism>
<dbReference type="AlphaFoldDB" id="A0A834GNA6"/>
<dbReference type="Gene3D" id="2.130.10.10">
    <property type="entry name" value="YVTN repeat-like/Quinoprotein amine dehydrogenase"/>
    <property type="match status" value="1"/>
</dbReference>
<proteinExistence type="predicted"/>
<reference evidence="1" key="1">
    <citation type="submission" date="2019-11" db="EMBL/GenBank/DDBJ databases">
        <authorList>
            <person name="Liu Y."/>
            <person name="Hou J."/>
            <person name="Li T.-Q."/>
            <person name="Guan C.-H."/>
            <person name="Wu X."/>
            <person name="Wu H.-Z."/>
            <person name="Ling F."/>
            <person name="Zhang R."/>
            <person name="Shi X.-G."/>
            <person name="Ren J.-P."/>
            <person name="Chen E.-F."/>
            <person name="Sun J.-M."/>
        </authorList>
    </citation>
    <scope>NUCLEOTIDE SEQUENCE</scope>
    <source>
        <strain evidence="1">Adult_tree_wgs_1</strain>
        <tissue evidence="1">Leaves</tissue>
    </source>
</reference>
<evidence type="ECO:0000313" key="2">
    <source>
        <dbReference type="Proteomes" id="UP000626092"/>
    </source>
</evidence>
<evidence type="ECO:0000313" key="1">
    <source>
        <dbReference type="EMBL" id="KAF7135376.1"/>
    </source>
</evidence>
<sequence>MYKDVEDFRSFVQLIVDHAKSTKRRIRVQTSVGLFYKLRELYEKKIDWKNPDIMVGESWPIKTFAGHQGEVNCVKCDSTGSVDNTAKTWSLKHL</sequence>
<dbReference type="OrthoDB" id="1367865at2759"/>
<dbReference type="EMBL" id="WJXA01000008">
    <property type="protein sequence ID" value="KAF7135376.1"/>
    <property type="molecule type" value="Genomic_DNA"/>
</dbReference>
<protein>
    <submittedName>
        <fullName evidence="1">Uncharacterized protein</fullName>
    </submittedName>
</protein>
<keyword evidence="2" id="KW-1185">Reference proteome</keyword>